<dbReference type="CDD" id="cd12148">
    <property type="entry name" value="fungal_TF_MHR"/>
    <property type="match status" value="1"/>
</dbReference>
<dbReference type="CDD" id="cd00067">
    <property type="entry name" value="GAL4"/>
    <property type="match status" value="1"/>
</dbReference>
<dbReference type="SMART" id="SM00066">
    <property type="entry name" value="GAL4"/>
    <property type="match status" value="1"/>
</dbReference>
<dbReference type="GO" id="GO:0005634">
    <property type="term" value="C:nucleus"/>
    <property type="evidence" value="ECO:0007669"/>
    <property type="project" value="TreeGrafter"/>
</dbReference>
<dbReference type="InterPro" id="IPR007219">
    <property type="entry name" value="XnlR_reg_dom"/>
</dbReference>
<dbReference type="Pfam" id="PF00172">
    <property type="entry name" value="Zn_clus"/>
    <property type="match status" value="1"/>
</dbReference>
<keyword evidence="1" id="KW-0479">Metal-binding</keyword>
<dbReference type="GO" id="GO:0000981">
    <property type="term" value="F:DNA-binding transcription factor activity, RNA polymerase II-specific"/>
    <property type="evidence" value="ECO:0007669"/>
    <property type="project" value="InterPro"/>
</dbReference>
<evidence type="ECO:0000256" key="1">
    <source>
        <dbReference type="ARBA" id="ARBA00022723"/>
    </source>
</evidence>
<protein>
    <recommendedName>
        <fullName evidence="7">Zn(2)-C6 fungal-type domain-containing protein</fullName>
    </recommendedName>
</protein>
<evidence type="ECO:0000256" key="3">
    <source>
        <dbReference type="ARBA" id="ARBA00023125"/>
    </source>
</evidence>
<reference evidence="8" key="1">
    <citation type="submission" date="2020-01" db="EMBL/GenBank/DDBJ databases">
        <authorList>
            <consortium name="DOE Joint Genome Institute"/>
            <person name="Haridas S."/>
            <person name="Albert R."/>
            <person name="Binder M."/>
            <person name="Bloem J."/>
            <person name="Labutti K."/>
            <person name="Salamov A."/>
            <person name="Andreopoulos B."/>
            <person name="Baker S.E."/>
            <person name="Barry K."/>
            <person name="Bills G."/>
            <person name="Bluhm B.H."/>
            <person name="Cannon C."/>
            <person name="Castanera R."/>
            <person name="Culley D.E."/>
            <person name="Daum C."/>
            <person name="Ezra D."/>
            <person name="Gonzalez J.B."/>
            <person name="Henrissat B."/>
            <person name="Kuo A."/>
            <person name="Liang C."/>
            <person name="Lipzen A."/>
            <person name="Lutzoni F."/>
            <person name="Magnuson J."/>
            <person name="Mondo S."/>
            <person name="Nolan M."/>
            <person name="Ohm R."/>
            <person name="Pangilinan J."/>
            <person name="Park H.-J."/>
            <person name="Ramirez L."/>
            <person name="Alfaro M."/>
            <person name="Sun H."/>
            <person name="Tritt A."/>
            <person name="Yoshinaga Y."/>
            <person name="Zwiers L.-H."/>
            <person name="Turgeon B.G."/>
            <person name="Goodwin S.B."/>
            <person name="Spatafora J.W."/>
            <person name="Crous P.W."/>
            <person name="Grigoriev I.V."/>
        </authorList>
    </citation>
    <scope>NUCLEOTIDE SEQUENCE</scope>
    <source>
        <strain evidence="8">IPT5</strain>
    </source>
</reference>
<dbReference type="PROSITE" id="PS50048">
    <property type="entry name" value="ZN2_CY6_FUNGAL_2"/>
    <property type="match status" value="1"/>
</dbReference>
<dbReference type="InterPro" id="IPR051127">
    <property type="entry name" value="Fungal_SecMet_Regulators"/>
</dbReference>
<evidence type="ECO:0000256" key="5">
    <source>
        <dbReference type="ARBA" id="ARBA00023242"/>
    </source>
</evidence>
<dbReference type="GO" id="GO:0000435">
    <property type="term" value="P:positive regulation of transcription from RNA polymerase II promoter by galactose"/>
    <property type="evidence" value="ECO:0007669"/>
    <property type="project" value="TreeGrafter"/>
</dbReference>
<dbReference type="Proteomes" id="UP000799423">
    <property type="component" value="Unassembled WGS sequence"/>
</dbReference>
<evidence type="ECO:0000256" key="6">
    <source>
        <dbReference type="SAM" id="MobiDB-lite"/>
    </source>
</evidence>
<gene>
    <name evidence="8" type="ORF">T440DRAFT_512370</name>
</gene>
<dbReference type="OrthoDB" id="424974at2759"/>
<name>A0A6A7APN6_9PLEO</name>
<keyword evidence="2" id="KW-0805">Transcription regulation</keyword>
<feature type="region of interest" description="Disordered" evidence="6">
    <location>
        <begin position="122"/>
        <end position="151"/>
    </location>
</feature>
<evidence type="ECO:0000256" key="4">
    <source>
        <dbReference type="ARBA" id="ARBA00023163"/>
    </source>
</evidence>
<keyword evidence="4" id="KW-0804">Transcription</keyword>
<dbReference type="GO" id="GO:0006351">
    <property type="term" value="P:DNA-templated transcription"/>
    <property type="evidence" value="ECO:0007669"/>
    <property type="project" value="InterPro"/>
</dbReference>
<feature type="domain" description="Zn(2)-C6 fungal-type" evidence="7">
    <location>
        <begin position="21"/>
        <end position="54"/>
    </location>
</feature>
<evidence type="ECO:0000313" key="9">
    <source>
        <dbReference type="Proteomes" id="UP000799423"/>
    </source>
</evidence>
<dbReference type="PANTHER" id="PTHR47424:SF3">
    <property type="entry name" value="REGULATORY PROTEIN GAL4"/>
    <property type="match status" value="1"/>
</dbReference>
<dbReference type="PANTHER" id="PTHR47424">
    <property type="entry name" value="REGULATORY PROTEIN GAL4"/>
    <property type="match status" value="1"/>
</dbReference>
<dbReference type="Gene3D" id="4.10.240.10">
    <property type="entry name" value="Zn(2)-C6 fungal-type DNA-binding domain"/>
    <property type="match status" value="1"/>
</dbReference>
<dbReference type="EMBL" id="MU006415">
    <property type="protein sequence ID" value="KAF2844119.1"/>
    <property type="molecule type" value="Genomic_DNA"/>
</dbReference>
<feature type="compositionally biased region" description="Polar residues" evidence="6">
    <location>
        <begin position="126"/>
        <end position="151"/>
    </location>
</feature>
<dbReference type="SUPFAM" id="SSF57701">
    <property type="entry name" value="Zn2/Cys6 DNA-binding domain"/>
    <property type="match status" value="1"/>
</dbReference>
<organism evidence="8 9">
    <name type="scientific">Plenodomus tracheiphilus IPT5</name>
    <dbReference type="NCBI Taxonomy" id="1408161"/>
    <lineage>
        <taxon>Eukaryota</taxon>
        <taxon>Fungi</taxon>
        <taxon>Dikarya</taxon>
        <taxon>Ascomycota</taxon>
        <taxon>Pezizomycotina</taxon>
        <taxon>Dothideomycetes</taxon>
        <taxon>Pleosporomycetidae</taxon>
        <taxon>Pleosporales</taxon>
        <taxon>Pleosporineae</taxon>
        <taxon>Leptosphaeriaceae</taxon>
        <taxon>Plenodomus</taxon>
    </lineage>
</organism>
<keyword evidence="3" id="KW-0238">DNA-binding</keyword>
<keyword evidence="5" id="KW-0539">Nucleus</keyword>
<dbReference type="SMART" id="SM00906">
    <property type="entry name" value="Fungal_trans"/>
    <property type="match status" value="1"/>
</dbReference>
<dbReference type="AlphaFoldDB" id="A0A6A7APN6"/>
<evidence type="ECO:0000256" key="2">
    <source>
        <dbReference type="ARBA" id="ARBA00023015"/>
    </source>
</evidence>
<dbReference type="GO" id="GO:0008270">
    <property type="term" value="F:zinc ion binding"/>
    <property type="evidence" value="ECO:0007669"/>
    <property type="project" value="InterPro"/>
</dbReference>
<proteinExistence type="predicted"/>
<evidence type="ECO:0000313" key="8">
    <source>
        <dbReference type="EMBL" id="KAF2844119.1"/>
    </source>
</evidence>
<keyword evidence="9" id="KW-1185">Reference proteome</keyword>
<accession>A0A6A7APN6</accession>
<dbReference type="Pfam" id="PF04082">
    <property type="entry name" value="Fungal_trans"/>
    <property type="match status" value="1"/>
</dbReference>
<dbReference type="InterPro" id="IPR001138">
    <property type="entry name" value="Zn2Cys6_DnaBD"/>
</dbReference>
<sequence length="772" mass="85983">MTGSSHSADAPPTKRQKVEVACDLCRSKKIKCDSVRPVCGPCLKKESNSLRCSWEGNLSRSQQTSRAEVLRLKRRIEELESHALVQRGGTHTSIRHNDVNSGVEASEVQIVQAPNQRPASVIELGSPTTTRPTEYTRDQMPTTPVSPALTQPSVVSQPTIDRALLRSAAVPSDSASRTVRSSSGDHQFFGAPSAVSFLGQMRNAIQQKLGLSETMLPEREDLQSAVLGANIQSGTRALDYVLPARRRADKLLSLYWDIVHPLYPFLDRQDFLAQYDALWKSQESDKDDPVFLCSLNLIFALSSQLDEDVPPEARQSSADVFYERAKGSLDLWNLDTLQCVQMLLLLSIHLQSSCVLNPSWMIIGVAIRTAQSLGLHHGETSTRIASHKDRELSRRVWHTCVLLDRMAAMTYGRPSMIIASLDTQVPLPLSVDEGSFSAGQRLLNPDPRSPSTVEFFVQSLRLFDILAEVLIRFYPGHHEKGCAIQEQLEKFLGKTAADSRESILETDRRLREWERNLPTQLKIDQSSLDSGISYTFTSQAVILRQRFLHIRLLALRPLLSAYLGSESGGSSGEAPKKVSLSERIAAQCSVVCVEVAQEMIDFDYKRRPSNANLVGRTAAWWQNALFIYSAATVLVAARLSPSIMSEISEDSIMQSWSLAIEVLKSFQVFNPLIQRCISALELIHRVIPERYASSRHHTHEFVIEDEESHNMSFQSQFHGVGLSGQGLPYAAPHAGEQGMEGLMDHRTDGLLDNSLLFGMDDFSWLSVAPFQF</sequence>
<dbReference type="InterPro" id="IPR036864">
    <property type="entry name" value="Zn2-C6_fun-type_DNA-bd_sf"/>
</dbReference>
<dbReference type="GO" id="GO:0000978">
    <property type="term" value="F:RNA polymerase II cis-regulatory region sequence-specific DNA binding"/>
    <property type="evidence" value="ECO:0007669"/>
    <property type="project" value="TreeGrafter"/>
</dbReference>
<evidence type="ECO:0000259" key="7">
    <source>
        <dbReference type="PROSITE" id="PS50048"/>
    </source>
</evidence>